<sequence>MGTAAAKPTTSFHIPTIDIAPYLEDPSTDAARKVVDDVRNACMTAGFFSLVGHGIPREMQDNVLGAARRFFDLPLAEKEALRHPLIKNRGYEILGSQTLQEGTLPDLKEVRTNTLPDLKEGFYIGKNLPLESERVKAHPELLGQNMFPASLADRDFRRPTEAYYAAVLDLAMRVLEILAKGLPYGDDIFHDFVSNDPVCIMRLLHYPPPPKQQQQQQQAARGAGDNKRQLGAGAHTDFGAITLLLQDTSGGLEVQDPHTQAWHGVAPNRDAYVVNIGDMLALWTKGIYRSAVHRVINVSGGHRYSVPFFFDGNAEAQLRPFDGSEPVGGRVVTVEEHMLTRLGASYRSSGGSRGGGGTGGGGGGSTVGRGAGRAAVQVSASA</sequence>
<feature type="compositionally biased region" description="Low complexity" evidence="3">
    <location>
        <begin position="372"/>
        <end position="382"/>
    </location>
</feature>
<dbReference type="InterPro" id="IPR005123">
    <property type="entry name" value="Oxoglu/Fe-dep_dioxygenase_dom"/>
</dbReference>
<evidence type="ECO:0000256" key="1">
    <source>
        <dbReference type="ARBA" id="ARBA00008056"/>
    </source>
</evidence>
<evidence type="ECO:0000259" key="4">
    <source>
        <dbReference type="PROSITE" id="PS51471"/>
    </source>
</evidence>
<comment type="caution">
    <text evidence="5">The sequence shown here is derived from an EMBL/GenBank/DDBJ whole genome shotgun (WGS) entry which is preliminary data.</text>
</comment>
<keyword evidence="2" id="KW-0408">Iron</keyword>
<feature type="region of interest" description="Disordered" evidence="3">
    <location>
        <begin position="345"/>
        <end position="382"/>
    </location>
</feature>
<dbReference type="Pfam" id="PF03171">
    <property type="entry name" value="2OG-FeII_Oxy"/>
    <property type="match status" value="1"/>
</dbReference>
<dbReference type="PRINTS" id="PR00682">
    <property type="entry name" value="IPNSYNTHASE"/>
</dbReference>
<organism evidence="5 6">
    <name type="scientific">Diaporthe australafricana</name>
    <dbReference type="NCBI Taxonomy" id="127596"/>
    <lineage>
        <taxon>Eukaryota</taxon>
        <taxon>Fungi</taxon>
        <taxon>Dikarya</taxon>
        <taxon>Ascomycota</taxon>
        <taxon>Pezizomycotina</taxon>
        <taxon>Sordariomycetes</taxon>
        <taxon>Sordariomycetidae</taxon>
        <taxon>Diaporthales</taxon>
        <taxon>Diaporthaceae</taxon>
        <taxon>Diaporthe</taxon>
    </lineage>
</organism>
<evidence type="ECO:0000313" key="5">
    <source>
        <dbReference type="EMBL" id="KAL1871631.1"/>
    </source>
</evidence>
<feature type="domain" description="Fe2OG dioxygenase" evidence="4">
    <location>
        <begin position="197"/>
        <end position="312"/>
    </location>
</feature>
<accession>A0ABR3X7C5</accession>
<reference evidence="5 6" key="1">
    <citation type="journal article" date="2024" name="IMA Fungus">
        <title>IMA Genome - F19 : A genome assembly and annotation guide to empower mycologists, including annotated draft genome sequences of Ceratocystis pirilliformis, Diaporthe australafricana, Fusarium ophioides, Paecilomyces lecythidis, and Sporothrix stenoceras.</title>
        <authorList>
            <person name="Aylward J."/>
            <person name="Wilson A.M."/>
            <person name="Visagie C.M."/>
            <person name="Spraker J."/>
            <person name="Barnes I."/>
            <person name="Buitendag C."/>
            <person name="Ceriani C."/>
            <person name="Del Mar Angel L."/>
            <person name="du Plessis D."/>
            <person name="Fuchs T."/>
            <person name="Gasser K."/>
            <person name="Kramer D."/>
            <person name="Li W."/>
            <person name="Munsamy K."/>
            <person name="Piso A."/>
            <person name="Price J.L."/>
            <person name="Sonnekus B."/>
            <person name="Thomas C."/>
            <person name="van der Nest A."/>
            <person name="van Dijk A."/>
            <person name="van Heerden A."/>
            <person name="van Vuuren N."/>
            <person name="Yilmaz N."/>
            <person name="Duong T.A."/>
            <person name="van der Merwe N.A."/>
            <person name="Wingfield M.J."/>
            <person name="Wingfield B.D."/>
        </authorList>
    </citation>
    <scope>NUCLEOTIDE SEQUENCE [LARGE SCALE GENOMIC DNA]</scope>
    <source>
        <strain evidence="5 6">CMW 18300</strain>
    </source>
</reference>
<dbReference type="InterPro" id="IPR044861">
    <property type="entry name" value="IPNS-like_FE2OG_OXY"/>
</dbReference>
<dbReference type="InterPro" id="IPR026992">
    <property type="entry name" value="DIOX_N"/>
</dbReference>
<dbReference type="EMBL" id="JAWRVE010000032">
    <property type="protein sequence ID" value="KAL1871631.1"/>
    <property type="molecule type" value="Genomic_DNA"/>
</dbReference>
<dbReference type="SUPFAM" id="SSF51197">
    <property type="entry name" value="Clavaminate synthase-like"/>
    <property type="match status" value="1"/>
</dbReference>
<evidence type="ECO:0000256" key="3">
    <source>
        <dbReference type="SAM" id="MobiDB-lite"/>
    </source>
</evidence>
<feature type="compositionally biased region" description="Gly residues" evidence="3">
    <location>
        <begin position="351"/>
        <end position="371"/>
    </location>
</feature>
<dbReference type="Proteomes" id="UP001583177">
    <property type="component" value="Unassembled WGS sequence"/>
</dbReference>
<keyword evidence="2" id="KW-0560">Oxidoreductase</keyword>
<gene>
    <name evidence="5" type="ORF">Daus18300_004631</name>
</gene>
<dbReference type="InterPro" id="IPR050231">
    <property type="entry name" value="Iron_ascorbate_oxido_reductase"/>
</dbReference>
<comment type="similarity">
    <text evidence="1 2">Belongs to the iron/ascorbate-dependent oxidoreductase family.</text>
</comment>
<dbReference type="InterPro" id="IPR027443">
    <property type="entry name" value="IPNS-like_sf"/>
</dbReference>
<dbReference type="PROSITE" id="PS51471">
    <property type="entry name" value="FE2OG_OXY"/>
    <property type="match status" value="1"/>
</dbReference>
<protein>
    <recommendedName>
        <fullName evidence="4">Fe2OG dioxygenase domain-containing protein</fullName>
    </recommendedName>
</protein>
<keyword evidence="2" id="KW-0479">Metal-binding</keyword>
<proteinExistence type="inferred from homology"/>
<name>A0ABR3X7C5_9PEZI</name>
<feature type="region of interest" description="Disordered" evidence="3">
    <location>
        <begin position="207"/>
        <end position="229"/>
    </location>
</feature>
<keyword evidence="6" id="KW-1185">Reference proteome</keyword>
<dbReference type="Gene3D" id="2.60.120.330">
    <property type="entry name" value="B-lactam Antibiotic, Isopenicillin N Synthase, Chain"/>
    <property type="match status" value="1"/>
</dbReference>
<evidence type="ECO:0000313" key="6">
    <source>
        <dbReference type="Proteomes" id="UP001583177"/>
    </source>
</evidence>
<evidence type="ECO:0000256" key="2">
    <source>
        <dbReference type="RuleBase" id="RU003682"/>
    </source>
</evidence>
<dbReference type="PANTHER" id="PTHR47990">
    <property type="entry name" value="2-OXOGLUTARATE (2OG) AND FE(II)-DEPENDENT OXYGENASE SUPERFAMILY PROTEIN-RELATED"/>
    <property type="match status" value="1"/>
</dbReference>
<dbReference type="Pfam" id="PF14226">
    <property type="entry name" value="DIOX_N"/>
    <property type="match status" value="1"/>
</dbReference>